<keyword evidence="6" id="KW-1185">Reference proteome</keyword>
<evidence type="ECO:0000313" key="5">
    <source>
        <dbReference type="EMBL" id="EGD75061.1"/>
    </source>
</evidence>
<name>F2UEL1_SALR5</name>
<keyword evidence="2 4" id="KW-1133">Transmembrane helix</keyword>
<dbReference type="EMBL" id="GL832971">
    <property type="protein sequence ID" value="EGD75061.1"/>
    <property type="molecule type" value="Genomic_DNA"/>
</dbReference>
<evidence type="ECO:0000256" key="4">
    <source>
        <dbReference type="RuleBase" id="RU367022"/>
    </source>
</evidence>
<evidence type="ECO:0000256" key="3">
    <source>
        <dbReference type="ARBA" id="ARBA00023136"/>
    </source>
</evidence>
<dbReference type="FunCoup" id="F2UEL1">
    <property type="interactions" value="416"/>
</dbReference>
<dbReference type="AlphaFoldDB" id="F2UEL1"/>
<dbReference type="RefSeq" id="XP_004992114.1">
    <property type="nucleotide sequence ID" value="XM_004992057.1"/>
</dbReference>
<dbReference type="GeneID" id="16072673"/>
<proteinExistence type="inferred from homology"/>
<reference evidence="5" key="1">
    <citation type="submission" date="2009-08" db="EMBL/GenBank/DDBJ databases">
        <title>Annotation of Salpingoeca rosetta.</title>
        <authorList>
            <consortium name="The Broad Institute Genome Sequencing Platform"/>
            <person name="Russ C."/>
            <person name="Cuomo C."/>
            <person name="Burger G."/>
            <person name="Gray M.W."/>
            <person name="Holland P.W.H."/>
            <person name="King N."/>
            <person name="Lang F.B.F."/>
            <person name="Roger A.J."/>
            <person name="Ruiz-Trillo I."/>
            <person name="Young S.K."/>
            <person name="Zeng Q."/>
            <person name="Gargeya S."/>
            <person name="Alvarado L."/>
            <person name="Berlin A."/>
            <person name="Chapman S.B."/>
            <person name="Chen Z."/>
            <person name="Freedman E."/>
            <person name="Gellesch M."/>
            <person name="Goldberg J."/>
            <person name="Griggs A."/>
            <person name="Gujja S."/>
            <person name="Heilman E."/>
            <person name="Heiman D."/>
            <person name="Howarth C."/>
            <person name="Mehta T."/>
            <person name="Neiman D."/>
            <person name="Pearson M."/>
            <person name="Roberts A."/>
            <person name="Saif S."/>
            <person name="Shea T."/>
            <person name="Shenoy N."/>
            <person name="Sisk P."/>
            <person name="Stolte C."/>
            <person name="Sykes S."/>
            <person name="White J."/>
            <person name="Yandava C."/>
            <person name="Haas B."/>
            <person name="Nusbaum C."/>
            <person name="Birren B."/>
        </authorList>
    </citation>
    <scope>NUCLEOTIDE SEQUENCE [LARGE SCALE GENOMIC DNA]</scope>
    <source>
        <strain evidence="5">ATCC 50818</strain>
    </source>
</reference>
<gene>
    <name evidence="5" type="ORF">PTSG_06719</name>
</gene>
<comment type="subcellular location">
    <subcellularLocation>
        <location evidence="4">Membrane</location>
        <topology evidence="4">Multi-pass membrane protein</topology>
    </subcellularLocation>
</comment>
<dbReference type="OrthoDB" id="161814at2759"/>
<dbReference type="Proteomes" id="UP000007799">
    <property type="component" value="Unassembled WGS sequence"/>
</dbReference>
<dbReference type="STRING" id="946362.F2UEL1"/>
<feature type="transmembrane region" description="Helical" evidence="4">
    <location>
        <begin position="99"/>
        <end position="116"/>
    </location>
</feature>
<dbReference type="GO" id="GO:0005375">
    <property type="term" value="F:copper ion transmembrane transporter activity"/>
    <property type="evidence" value="ECO:0007669"/>
    <property type="project" value="UniProtKB-UniRule"/>
</dbReference>
<evidence type="ECO:0000256" key="1">
    <source>
        <dbReference type="ARBA" id="ARBA00022692"/>
    </source>
</evidence>
<keyword evidence="3 4" id="KW-0472">Membrane</keyword>
<keyword evidence="4" id="KW-0186">Copper</keyword>
<dbReference type="PANTHER" id="PTHR12483">
    <property type="entry name" value="SOLUTE CARRIER FAMILY 31 COPPER TRANSPORTERS"/>
    <property type="match status" value="1"/>
</dbReference>
<dbReference type="InParanoid" id="F2UEL1"/>
<accession>F2UEL1</accession>
<feature type="transmembrane region" description="Helical" evidence="4">
    <location>
        <begin position="179"/>
        <end position="209"/>
    </location>
</feature>
<dbReference type="eggNOG" id="KOG3386">
    <property type="taxonomic scope" value="Eukaryota"/>
</dbReference>
<keyword evidence="4" id="KW-0187">Copper transport</keyword>
<keyword evidence="4" id="KW-0406">Ion transport</keyword>
<evidence type="ECO:0000256" key="2">
    <source>
        <dbReference type="ARBA" id="ARBA00022989"/>
    </source>
</evidence>
<keyword evidence="4" id="KW-0813">Transport</keyword>
<evidence type="ECO:0000313" key="6">
    <source>
        <dbReference type="Proteomes" id="UP000007799"/>
    </source>
</evidence>
<comment type="similarity">
    <text evidence="4">Belongs to the copper transporter (Ctr) (TC 1.A.56) family. SLC31A subfamily.</text>
</comment>
<keyword evidence="1 4" id="KW-0812">Transmembrane</keyword>
<dbReference type="GO" id="GO:0016020">
    <property type="term" value="C:membrane"/>
    <property type="evidence" value="ECO:0007669"/>
    <property type="project" value="UniProtKB-SubCell"/>
</dbReference>
<sequence length="228" mass="25578">MLYCRRRRSLVVVVALVAVAVAVLSFLLVAVLFSQSPAWYHTTPPESPHRLGLSSSLPTPSATMTVNGTEMMMMPMYFMLGHKTTILFKDWETKTMGQYVGSCVGVLILAIIYEWGKILRADLDMWISRRIAPKPCCMSLINSSTHQPNSHHSPPAAPDCVPWHYQLLRTVCHIVHFTLAYFLMLIAMTYSVGLFVSMVLGSGVGYFLFMRRNICKAQDNVETVSSCH</sequence>
<dbReference type="Pfam" id="PF04145">
    <property type="entry name" value="Ctr"/>
    <property type="match status" value="1"/>
</dbReference>
<organism evidence="6">
    <name type="scientific">Salpingoeca rosetta (strain ATCC 50818 / BSB-021)</name>
    <dbReference type="NCBI Taxonomy" id="946362"/>
    <lineage>
        <taxon>Eukaryota</taxon>
        <taxon>Choanoflagellata</taxon>
        <taxon>Craspedida</taxon>
        <taxon>Salpingoecidae</taxon>
        <taxon>Salpingoeca</taxon>
    </lineage>
</organism>
<dbReference type="InterPro" id="IPR007274">
    <property type="entry name" value="Cop_transporter"/>
</dbReference>
<dbReference type="PANTHER" id="PTHR12483:SF115">
    <property type="entry name" value="COPPER TRANSPORT PROTEIN"/>
    <property type="match status" value="1"/>
</dbReference>
<dbReference type="KEGG" id="sre:PTSG_06719"/>
<protein>
    <recommendedName>
        <fullName evidence="4">Copper transport protein</fullName>
    </recommendedName>
</protein>